<evidence type="ECO:0000259" key="2">
    <source>
        <dbReference type="Pfam" id="PF18718"/>
    </source>
</evidence>
<name>A0ABR3ETV8_9AGAR</name>
<evidence type="ECO:0000313" key="3">
    <source>
        <dbReference type="EMBL" id="KAL0566230.1"/>
    </source>
</evidence>
<feature type="region of interest" description="Disordered" evidence="1">
    <location>
        <begin position="346"/>
        <end position="380"/>
    </location>
</feature>
<evidence type="ECO:0000256" key="1">
    <source>
        <dbReference type="SAM" id="MobiDB-lite"/>
    </source>
</evidence>
<feature type="compositionally biased region" description="Acidic residues" evidence="1">
    <location>
        <begin position="360"/>
        <end position="369"/>
    </location>
</feature>
<feature type="compositionally biased region" description="Polar residues" evidence="1">
    <location>
        <begin position="350"/>
        <end position="359"/>
    </location>
</feature>
<feature type="domain" description="CxC5 like cysteine cluster associated with KDZ" evidence="2">
    <location>
        <begin position="117"/>
        <end position="225"/>
    </location>
</feature>
<organism evidence="3 4">
    <name type="scientific">Marasmius crinis-equi</name>
    <dbReference type="NCBI Taxonomy" id="585013"/>
    <lineage>
        <taxon>Eukaryota</taxon>
        <taxon>Fungi</taxon>
        <taxon>Dikarya</taxon>
        <taxon>Basidiomycota</taxon>
        <taxon>Agaricomycotina</taxon>
        <taxon>Agaricomycetes</taxon>
        <taxon>Agaricomycetidae</taxon>
        <taxon>Agaricales</taxon>
        <taxon>Marasmiineae</taxon>
        <taxon>Marasmiaceae</taxon>
        <taxon>Marasmius</taxon>
    </lineage>
</organism>
<evidence type="ECO:0000313" key="4">
    <source>
        <dbReference type="Proteomes" id="UP001465976"/>
    </source>
</evidence>
<keyword evidence="4" id="KW-1185">Reference proteome</keyword>
<proteinExistence type="predicted"/>
<sequence>MDQLVIKHLSQIDVSPVLSLVTIISFIKITRFLKQEIQVHSPNRSSADAPARLPAHIQEFLSFSLEMNIDNVQALWLSLKELVWIDVERPLDDKEKEMFEKFGKQHKDPNKHLGSTMYYPPSFSCVQCGRNLQKMSRIEVVLFSLHGACTTYSMSLRCPCCPIRYYPQYYVDKETSRRHYYSTDIPDIIQFEQHAYIEAHLCELMTMWMLFAWVSSQNCANIYNHGMNTNAWIASQFTLTSEQVWRAFVLNALLRHSYEFGTALSMSEAKGIDHDSRLKDAQIVRNEYMDRNGQIERLHACDTCEKFIPTDIPGAYKGLQHVALEDYRNLKGKSFFLLQRRLQRAGAQQPSNDSLGATSDDQDEEEMEYSDPAKKSDDGNVKVKARFGRRQTHNKQLIVCTCGVISARATMFGAEAISGVKDFMKSVYPNLKELPDVIFYDNNCSLQSHLLAQDDDFFENVILPVDVFHFKSKHSEADEFCQRHCNPAQWVELVGEDGKWVFNSSIAEQTNVWIGGYQAIVWDMLAHNYDFFLDEMIKRRNEILVAKLKCTGRFPYHVPPSYLL</sequence>
<dbReference type="EMBL" id="JBAHYK010001966">
    <property type="protein sequence ID" value="KAL0566230.1"/>
    <property type="molecule type" value="Genomic_DNA"/>
</dbReference>
<dbReference type="Pfam" id="PF18718">
    <property type="entry name" value="CxC5"/>
    <property type="match status" value="1"/>
</dbReference>
<accession>A0ABR3ETV8</accession>
<comment type="caution">
    <text evidence="3">The sequence shown here is derived from an EMBL/GenBank/DDBJ whole genome shotgun (WGS) entry which is preliminary data.</text>
</comment>
<dbReference type="Proteomes" id="UP001465976">
    <property type="component" value="Unassembled WGS sequence"/>
</dbReference>
<gene>
    <name evidence="3" type="ORF">V5O48_015786</name>
</gene>
<protein>
    <recommendedName>
        <fullName evidence="2">CxC5 like cysteine cluster associated with KDZ domain-containing protein</fullName>
    </recommendedName>
</protein>
<reference evidence="3 4" key="1">
    <citation type="submission" date="2024-02" db="EMBL/GenBank/DDBJ databases">
        <title>A draft genome for the cacao thread blight pathogen Marasmius crinis-equi.</title>
        <authorList>
            <person name="Cohen S.P."/>
            <person name="Baruah I.K."/>
            <person name="Amoako-Attah I."/>
            <person name="Bukari Y."/>
            <person name="Meinhardt L.W."/>
            <person name="Bailey B.A."/>
        </authorList>
    </citation>
    <scope>NUCLEOTIDE SEQUENCE [LARGE SCALE GENOMIC DNA]</scope>
    <source>
        <strain evidence="3 4">GH-76</strain>
    </source>
</reference>
<dbReference type="InterPro" id="IPR041539">
    <property type="entry name" value="CxC5"/>
</dbReference>
<feature type="compositionally biased region" description="Basic and acidic residues" evidence="1">
    <location>
        <begin position="371"/>
        <end position="380"/>
    </location>
</feature>